<dbReference type="GO" id="GO:0016887">
    <property type="term" value="F:ATP hydrolysis activity"/>
    <property type="evidence" value="ECO:0007669"/>
    <property type="project" value="InterPro"/>
</dbReference>
<gene>
    <name evidence="2" type="ORF">TQ37_09940</name>
</gene>
<dbReference type="InterPro" id="IPR003959">
    <property type="entry name" value="ATPase_AAA_core"/>
</dbReference>
<evidence type="ECO:0000259" key="1">
    <source>
        <dbReference type="SMART" id="SM00382"/>
    </source>
</evidence>
<dbReference type="GO" id="GO:0005524">
    <property type="term" value="F:ATP binding"/>
    <property type="evidence" value="ECO:0007669"/>
    <property type="project" value="InterPro"/>
</dbReference>
<dbReference type="EMBL" id="JYFQ01000212">
    <property type="protein sequence ID" value="KKZ10055.1"/>
    <property type="molecule type" value="Genomic_DNA"/>
</dbReference>
<feature type="domain" description="AAA+ ATPase" evidence="1">
    <location>
        <begin position="21"/>
        <end position="352"/>
    </location>
</feature>
<dbReference type="Gene3D" id="3.40.50.300">
    <property type="entry name" value="P-loop containing nucleotide triphosphate hydrolases"/>
    <property type="match status" value="2"/>
</dbReference>
<comment type="caution">
    <text evidence="2">The sequence shown here is derived from an EMBL/GenBank/DDBJ whole genome shotgun (WGS) entry which is preliminary data.</text>
</comment>
<evidence type="ECO:0000313" key="3">
    <source>
        <dbReference type="Proteomes" id="UP000035037"/>
    </source>
</evidence>
<accession>A0A0G8ART4</accession>
<dbReference type="SMART" id="SM00382">
    <property type="entry name" value="AAA"/>
    <property type="match status" value="1"/>
</dbReference>
<dbReference type="Pfam" id="PF13304">
    <property type="entry name" value="AAA_21"/>
    <property type="match status" value="1"/>
</dbReference>
<dbReference type="InterPro" id="IPR003593">
    <property type="entry name" value="AAA+_ATPase"/>
</dbReference>
<proteinExistence type="predicted"/>
<dbReference type="SUPFAM" id="SSF52540">
    <property type="entry name" value="P-loop containing nucleoside triphosphate hydrolases"/>
    <property type="match status" value="1"/>
</dbReference>
<dbReference type="InterPro" id="IPR051396">
    <property type="entry name" value="Bact_Antivir_Def_Nuclease"/>
</dbReference>
<dbReference type="Pfam" id="PF13175">
    <property type="entry name" value="AAA_15"/>
    <property type="match status" value="1"/>
</dbReference>
<dbReference type="PANTHER" id="PTHR43581:SF4">
    <property type="entry name" value="ATP_GTP PHOSPHATASE"/>
    <property type="match status" value="1"/>
</dbReference>
<name>A0A0G8ART4_9SYNE</name>
<reference evidence="2 3" key="1">
    <citation type="submission" date="2015-02" db="EMBL/GenBank/DDBJ databases">
        <authorList>
            <person name="Slaby B."/>
            <person name="Hentschel U."/>
        </authorList>
    </citation>
    <scope>NUCLEOTIDE SEQUENCE [LARGE SCALE GENOMIC DNA]</scope>
    <source>
        <strain evidence="2">15L</strain>
    </source>
</reference>
<organism evidence="2 3">
    <name type="scientific">Candidatus Synechococcus spongiarum 15L</name>
    <dbReference type="NCBI Taxonomy" id="1608419"/>
    <lineage>
        <taxon>Bacteria</taxon>
        <taxon>Bacillati</taxon>
        <taxon>Cyanobacteriota</taxon>
        <taxon>Cyanophyceae</taxon>
        <taxon>Synechococcales</taxon>
        <taxon>Synechococcaceae</taxon>
        <taxon>Synechococcus</taxon>
    </lineage>
</organism>
<dbReference type="AlphaFoldDB" id="A0A0G8ART4"/>
<reference evidence="2 3" key="2">
    <citation type="submission" date="2015-05" db="EMBL/GenBank/DDBJ databases">
        <title>Lifestyle Evolution in Cyanobacterial Symbionts of Sponges.</title>
        <authorList>
            <person name="Burgsdorf I."/>
            <person name="Slaby B.M."/>
            <person name="Handley K.M."/>
            <person name="Haber M."/>
            <person name="Blom J."/>
            <person name="Marshall C.W."/>
            <person name="Gilbert J.A."/>
            <person name="Hentschel U."/>
            <person name="Steindler L."/>
        </authorList>
    </citation>
    <scope>NUCLEOTIDE SEQUENCE [LARGE SCALE GENOMIC DNA]</scope>
    <source>
        <strain evidence="2">15L</strain>
    </source>
</reference>
<dbReference type="Proteomes" id="UP000035037">
    <property type="component" value="Unassembled WGS sequence"/>
</dbReference>
<dbReference type="InterPro" id="IPR027417">
    <property type="entry name" value="P-loop_NTPase"/>
</dbReference>
<dbReference type="PATRIC" id="fig|1608419.3.peg.1308"/>
<dbReference type="InterPro" id="IPR041685">
    <property type="entry name" value="AAA_GajA/Old/RecF-like"/>
</dbReference>
<sequence>MLQTLHLRGFRGFDSYRLTGLARVNLVVGKNNCGKTSILEAIELLVSEGDPRVIYNSLRRRGEYDLRRPSPRERIDVSHVFHGHACTPGARFDLSSHDDNRTLKVTILSLDDVDEEADDWNLASRKWGQMSILLDRDEDVTPAPVFGMIMDIGMIMDRGDAERKIMLPVMEDGTLMIKHMRYHRSVRNGHPGTPVHFLALDGFDPTSMGGMWNTVLEEGIEAEIVSDMRLLEPKINSIHFPSSRSGGSILIGLENVKRRLPINTYGDGMRRLLALRLSFVGAKGGVLLIDEIDTGLHWTVMEEMWQFVVEVAKRLNVQVFATTHSYDCIRGLGSLIRNHPDLEDQVSLQKMDRLLPEGVCLKGDQIKVAVEQDIEVR</sequence>
<evidence type="ECO:0000313" key="2">
    <source>
        <dbReference type="EMBL" id="KKZ10055.1"/>
    </source>
</evidence>
<protein>
    <recommendedName>
        <fullName evidence="1">AAA+ ATPase domain-containing protein</fullName>
    </recommendedName>
</protein>
<dbReference type="PANTHER" id="PTHR43581">
    <property type="entry name" value="ATP/GTP PHOSPHATASE"/>
    <property type="match status" value="1"/>
</dbReference>